<evidence type="ECO:0000313" key="3">
    <source>
        <dbReference type="EMBL" id="KAJ8041900.1"/>
    </source>
</evidence>
<accession>A0A9Q1CBZ8</accession>
<reference evidence="3" key="1">
    <citation type="submission" date="2021-10" db="EMBL/GenBank/DDBJ databases">
        <title>Tropical sea cucumber genome reveals ecological adaptation and Cuvierian tubules defense mechanism.</title>
        <authorList>
            <person name="Chen T."/>
        </authorList>
    </citation>
    <scope>NUCLEOTIDE SEQUENCE</scope>
    <source>
        <strain evidence="3">Nanhai2018</strain>
        <tissue evidence="3">Muscle</tissue>
    </source>
</reference>
<sequence length="407" mass="45191">MKLKRNTISPVPNVIIDHHNSKENIKASFHDTESVISGYSAGKTALFLADAGEASSRKDFAKVLLLLALPLLTILILSCITIVRTINIVSIAEETRNAVDINEVTTDLVAALQIERGMSTGLLGSHNDTDVLKQVQYLAVARERTNYKILQLLDVSDFVFPELPIGNTTVTSTSELQILLQEHRKIVDASQVIPEENVHFYTNINVGLIKTGFRLSTNLDGGDLWPLFVARDLLLQVTDLFGIARALGAQYYTSCQLDEDTKEWFSSVKSQGQQLLEVAFAYDSNLEMQYIESAIEKTVNESILKEKEHEILKNEDACVGLTPMQKSSNAFMWFDNMSKKIESIILTRTKLAALIVTEVSRASSSAKWTTSICVVALVLTVTICLFSGAWYAKESYNSIHKLGKFFG</sequence>
<evidence type="ECO:0000313" key="4">
    <source>
        <dbReference type="Proteomes" id="UP001152320"/>
    </source>
</evidence>
<name>A0A9Q1CBZ8_HOLLE</name>
<evidence type="ECO:0000256" key="1">
    <source>
        <dbReference type="SAM" id="Phobius"/>
    </source>
</evidence>
<organism evidence="3 4">
    <name type="scientific">Holothuria leucospilota</name>
    <name type="common">Black long sea cucumber</name>
    <name type="synonym">Mertensiothuria leucospilota</name>
    <dbReference type="NCBI Taxonomy" id="206669"/>
    <lineage>
        <taxon>Eukaryota</taxon>
        <taxon>Metazoa</taxon>
        <taxon>Echinodermata</taxon>
        <taxon>Eleutherozoa</taxon>
        <taxon>Echinozoa</taxon>
        <taxon>Holothuroidea</taxon>
        <taxon>Aspidochirotacea</taxon>
        <taxon>Aspidochirotida</taxon>
        <taxon>Holothuriidae</taxon>
        <taxon>Holothuria</taxon>
    </lineage>
</organism>
<dbReference type="OrthoDB" id="60033at2759"/>
<keyword evidence="1" id="KW-1133">Transmembrane helix</keyword>
<keyword evidence="1" id="KW-0472">Membrane</keyword>
<evidence type="ECO:0000259" key="2">
    <source>
        <dbReference type="Pfam" id="PF08376"/>
    </source>
</evidence>
<feature type="transmembrane region" description="Helical" evidence="1">
    <location>
        <begin position="368"/>
        <end position="392"/>
    </location>
</feature>
<keyword evidence="1" id="KW-0812">Transmembrane</keyword>
<comment type="caution">
    <text evidence="3">The sequence shown here is derived from an EMBL/GenBank/DDBJ whole genome shotgun (WGS) entry which is preliminary data.</text>
</comment>
<gene>
    <name evidence="3" type="ORF">HOLleu_12828</name>
</gene>
<dbReference type="EMBL" id="JAIZAY010000005">
    <property type="protein sequence ID" value="KAJ8041900.1"/>
    <property type="molecule type" value="Genomic_DNA"/>
</dbReference>
<feature type="domain" description="Nitrate/nitrite sensing protein" evidence="2">
    <location>
        <begin position="107"/>
        <end position="351"/>
    </location>
</feature>
<dbReference type="InterPro" id="IPR013587">
    <property type="entry name" value="Nitrate/nitrite_sensing"/>
</dbReference>
<dbReference type="Proteomes" id="UP001152320">
    <property type="component" value="Chromosome 5"/>
</dbReference>
<protein>
    <recommendedName>
        <fullName evidence="2">Nitrate/nitrite sensing protein domain-containing protein</fullName>
    </recommendedName>
</protein>
<dbReference type="AlphaFoldDB" id="A0A9Q1CBZ8"/>
<keyword evidence="4" id="KW-1185">Reference proteome</keyword>
<dbReference type="Pfam" id="PF08376">
    <property type="entry name" value="NIT"/>
    <property type="match status" value="1"/>
</dbReference>
<feature type="transmembrane region" description="Helical" evidence="1">
    <location>
        <begin position="63"/>
        <end position="83"/>
    </location>
</feature>
<proteinExistence type="predicted"/>